<dbReference type="SUPFAM" id="SSF51735">
    <property type="entry name" value="NAD(P)-binding Rossmann-fold domains"/>
    <property type="match status" value="1"/>
</dbReference>
<evidence type="ECO:0000313" key="5">
    <source>
        <dbReference type="Proteomes" id="UP001156870"/>
    </source>
</evidence>
<dbReference type="EMBL" id="BSPD01000064">
    <property type="protein sequence ID" value="GLS26968.1"/>
    <property type="molecule type" value="Genomic_DNA"/>
</dbReference>
<reference evidence="4 5" key="1">
    <citation type="journal article" date="2014" name="Int. J. Syst. Evol. Microbiol.">
        <title>Complete genome sequence of Corynebacterium casei LMG S-19264T (=DSM 44701T), isolated from a smear-ripened cheese.</title>
        <authorList>
            <consortium name="US DOE Joint Genome Institute (JGI-PGF)"/>
            <person name="Walter F."/>
            <person name="Albersmeier A."/>
            <person name="Kalinowski J."/>
            <person name="Ruckert C."/>
        </authorList>
    </citation>
    <scope>NUCLEOTIDE SEQUENCE [LARGE SCALE GENOMIC DNA]</scope>
    <source>
        <strain evidence="4 5">NBRC 110095</strain>
    </source>
</reference>
<dbReference type="InterPro" id="IPR002347">
    <property type="entry name" value="SDR_fam"/>
</dbReference>
<dbReference type="AlphaFoldDB" id="A0AA37T8L5"/>
<comment type="caution">
    <text evidence="4">The sequence shown here is derived from an EMBL/GenBank/DDBJ whole genome shotgun (WGS) entry which is preliminary data.</text>
</comment>
<dbReference type="PANTHER" id="PTHR43477">
    <property type="entry name" value="DIHYDROANTICAPSIN 7-DEHYDROGENASE"/>
    <property type="match status" value="1"/>
</dbReference>
<dbReference type="RefSeq" id="WP_232594425.1">
    <property type="nucleotide sequence ID" value="NZ_BSPD01000064.1"/>
</dbReference>
<keyword evidence="5" id="KW-1185">Reference proteome</keyword>
<organism evidence="4 5">
    <name type="scientific">Marinibactrum halimedae</name>
    <dbReference type="NCBI Taxonomy" id="1444977"/>
    <lineage>
        <taxon>Bacteria</taxon>
        <taxon>Pseudomonadati</taxon>
        <taxon>Pseudomonadota</taxon>
        <taxon>Gammaproteobacteria</taxon>
        <taxon>Cellvibrionales</taxon>
        <taxon>Cellvibrionaceae</taxon>
        <taxon>Marinibactrum</taxon>
    </lineage>
</organism>
<comment type="similarity">
    <text evidence="1 3">Belongs to the short-chain dehydrogenases/reductases (SDR) family.</text>
</comment>
<dbReference type="PROSITE" id="PS00061">
    <property type="entry name" value="ADH_SHORT"/>
    <property type="match status" value="1"/>
</dbReference>
<dbReference type="Gene3D" id="3.40.50.720">
    <property type="entry name" value="NAD(P)-binding Rossmann-like Domain"/>
    <property type="match status" value="1"/>
</dbReference>
<dbReference type="PRINTS" id="PR00080">
    <property type="entry name" value="SDRFAMILY"/>
</dbReference>
<dbReference type="InterPro" id="IPR036291">
    <property type="entry name" value="NAD(P)-bd_dom_sf"/>
</dbReference>
<gene>
    <name evidence="4" type="ORF">GCM10007877_26870</name>
</gene>
<name>A0AA37T8L5_9GAMM</name>
<dbReference type="CDD" id="cd05233">
    <property type="entry name" value="SDR_c"/>
    <property type="match status" value="1"/>
</dbReference>
<protein>
    <submittedName>
        <fullName evidence="4">Oxidoreductase</fullName>
    </submittedName>
</protein>
<dbReference type="Pfam" id="PF00106">
    <property type="entry name" value="adh_short"/>
    <property type="match status" value="1"/>
</dbReference>
<evidence type="ECO:0000256" key="3">
    <source>
        <dbReference type="RuleBase" id="RU000363"/>
    </source>
</evidence>
<dbReference type="PANTHER" id="PTHR43477:SF1">
    <property type="entry name" value="DIHYDROANTICAPSIN 7-DEHYDROGENASE"/>
    <property type="match status" value="1"/>
</dbReference>
<dbReference type="Proteomes" id="UP001156870">
    <property type="component" value="Unassembled WGS sequence"/>
</dbReference>
<evidence type="ECO:0000256" key="1">
    <source>
        <dbReference type="ARBA" id="ARBA00006484"/>
    </source>
</evidence>
<sequence>MKTVLITGCNGGIGSCIASHFTGNGYYVIGVDIQGAAKYELGSYLQVDLAQLVDDESQAENFSSELKELIKKKGLVLSALINNAAVQILGSLESLNIDDFMLTQKVNVAAPLLLIKLLSEELKDNNGIVLNVGSIHAALTKPEFISYAASKSGLRGLTQALAVDLQGEIRVNCIEPAAVGTEMLVEGFKGKGDKLAELKACHPSQMIAEPSEIAELSFFLVDSSIRFINGSCIGINGAISSRLHDPV</sequence>
<proteinExistence type="inferred from homology"/>
<dbReference type="PRINTS" id="PR00081">
    <property type="entry name" value="GDHRDH"/>
</dbReference>
<dbReference type="InterPro" id="IPR020904">
    <property type="entry name" value="Sc_DH/Rdtase_CS"/>
</dbReference>
<evidence type="ECO:0000256" key="2">
    <source>
        <dbReference type="ARBA" id="ARBA00023002"/>
    </source>
</evidence>
<dbReference type="InterPro" id="IPR051122">
    <property type="entry name" value="SDR_DHRS6-like"/>
</dbReference>
<keyword evidence="2" id="KW-0560">Oxidoreductase</keyword>
<dbReference type="GO" id="GO:0016491">
    <property type="term" value="F:oxidoreductase activity"/>
    <property type="evidence" value="ECO:0007669"/>
    <property type="project" value="UniProtKB-KW"/>
</dbReference>
<accession>A0AA37T8L5</accession>
<dbReference type="PROSITE" id="PS51257">
    <property type="entry name" value="PROKAR_LIPOPROTEIN"/>
    <property type="match status" value="1"/>
</dbReference>
<evidence type="ECO:0000313" key="4">
    <source>
        <dbReference type="EMBL" id="GLS26968.1"/>
    </source>
</evidence>